<evidence type="ECO:0000256" key="2">
    <source>
        <dbReference type="ARBA" id="ARBA00022475"/>
    </source>
</evidence>
<feature type="transmembrane region" description="Helical" evidence="6">
    <location>
        <begin position="246"/>
        <end position="269"/>
    </location>
</feature>
<keyword evidence="2" id="KW-1003">Cell membrane</keyword>
<gene>
    <name evidence="7" type="ORF">CA12_00650</name>
</gene>
<dbReference type="Proteomes" id="UP000318741">
    <property type="component" value="Chromosome"/>
</dbReference>
<protein>
    <recommendedName>
        <fullName evidence="9">Flippase-like domain-containing protein</fullName>
    </recommendedName>
</protein>
<keyword evidence="5 6" id="KW-0472">Membrane</keyword>
<reference evidence="7 8" key="1">
    <citation type="submission" date="2019-02" db="EMBL/GenBank/DDBJ databases">
        <title>Deep-cultivation of Planctomycetes and their phenomic and genomic characterization uncovers novel biology.</title>
        <authorList>
            <person name="Wiegand S."/>
            <person name="Jogler M."/>
            <person name="Boedeker C."/>
            <person name="Pinto D."/>
            <person name="Vollmers J."/>
            <person name="Rivas-Marin E."/>
            <person name="Kohn T."/>
            <person name="Peeters S.H."/>
            <person name="Heuer A."/>
            <person name="Rast P."/>
            <person name="Oberbeckmann S."/>
            <person name="Bunk B."/>
            <person name="Jeske O."/>
            <person name="Meyerdierks A."/>
            <person name="Storesund J.E."/>
            <person name="Kallscheuer N."/>
            <person name="Luecker S."/>
            <person name="Lage O.M."/>
            <person name="Pohl T."/>
            <person name="Merkel B.J."/>
            <person name="Hornburger P."/>
            <person name="Mueller R.-W."/>
            <person name="Bruemmer F."/>
            <person name="Labrenz M."/>
            <person name="Spormann A.M."/>
            <person name="Op den Camp H."/>
            <person name="Overmann J."/>
            <person name="Amann R."/>
            <person name="Jetten M.S.M."/>
            <person name="Mascher T."/>
            <person name="Medema M.H."/>
            <person name="Devos D.P."/>
            <person name="Kaster A.-K."/>
            <person name="Ovreas L."/>
            <person name="Rohde M."/>
            <person name="Galperin M.Y."/>
            <person name="Jogler C."/>
        </authorList>
    </citation>
    <scope>NUCLEOTIDE SEQUENCE [LARGE SCALE GENOMIC DNA]</scope>
    <source>
        <strain evidence="7 8">CA12</strain>
    </source>
</reference>
<name>A0A517P3P7_9PLAN</name>
<keyword evidence="3 6" id="KW-0812">Transmembrane</keyword>
<keyword evidence="4 6" id="KW-1133">Transmembrane helix</keyword>
<dbReference type="InterPro" id="IPR022791">
    <property type="entry name" value="L-PG_synthase/AglD"/>
</dbReference>
<organism evidence="7 8">
    <name type="scientific">Alienimonas californiensis</name>
    <dbReference type="NCBI Taxonomy" id="2527989"/>
    <lineage>
        <taxon>Bacteria</taxon>
        <taxon>Pseudomonadati</taxon>
        <taxon>Planctomycetota</taxon>
        <taxon>Planctomycetia</taxon>
        <taxon>Planctomycetales</taxon>
        <taxon>Planctomycetaceae</taxon>
        <taxon>Alienimonas</taxon>
    </lineage>
</organism>
<evidence type="ECO:0000256" key="5">
    <source>
        <dbReference type="ARBA" id="ARBA00023136"/>
    </source>
</evidence>
<dbReference type="RefSeq" id="WP_165700454.1">
    <property type="nucleotide sequence ID" value="NZ_CP036265.1"/>
</dbReference>
<evidence type="ECO:0008006" key="9">
    <source>
        <dbReference type="Google" id="ProtNLM"/>
    </source>
</evidence>
<feature type="transmembrane region" description="Helical" evidence="6">
    <location>
        <begin position="147"/>
        <end position="168"/>
    </location>
</feature>
<feature type="transmembrane region" description="Helical" evidence="6">
    <location>
        <begin position="121"/>
        <end position="141"/>
    </location>
</feature>
<comment type="subcellular location">
    <subcellularLocation>
        <location evidence="1">Cell membrane</location>
        <topology evidence="1">Multi-pass membrane protein</topology>
    </subcellularLocation>
</comment>
<dbReference type="GO" id="GO:0005886">
    <property type="term" value="C:plasma membrane"/>
    <property type="evidence" value="ECO:0007669"/>
    <property type="project" value="UniProtKB-SubCell"/>
</dbReference>
<accession>A0A517P3P7</accession>
<proteinExistence type="predicted"/>
<evidence type="ECO:0000256" key="1">
    <source>
        <dbReference type="ARBA" id="ARBA00004651"/>
    </source>
</evidence>
<feature type="transmembrane region" description="Helical" evidence="6">
    <location>
        <begin position="214"/>
        <end position="240"/>
    </location>
</feature>
<dbReference type="AlphaFoldDB" id="A0A517P3P7"/>
<evidence type="ECO:0000256" key="6">
    <source>
        <dbReference type="SAM" id="Phobius"/>
    </source>
</evidence>
<evidence type="ECO:0000313" key="8">
    <source>
        <dbReference type="Proteomes" id="UP000318741"/>
    </source>
</evidence>
<dbReference type="EMBL" id="CP036265">
    <property type="protein sequence ID" value="QDT13997.1"/>
    <property type="molecule type" value="Genomic_DNA"/>
</dbReference>
<dbReference type="NCBIfam" id="TIGR00374">
    <property type="entry name" value="flippase-like domain"/>
    <property type="match status" value="1"/>
</dbReference>
<sequence length="335" mass="34941">MVLGLIVSAVCLWIAVKDVEWAKIPPAFAAADYRTLPLIGLLLVAFFWTKAVRWAALLRPLPRDSSEPFRANAVLPATLIGFAGNNVLPAHAGEFFRVAVVVKRWKTPAAGVLSTVVLERVLDVGAILALFAASLPFVPGADEQYGGFVWIAAGCLAVAAVGCGVFLWKTDACVRLVERLLAAVPGLPEVVSAGVPRLLHQASTGLHALRSGRAVAGIAALSLLHWALMGGMIWLCLAAFGQRLPLAAGMVVNGVIAFGVLVPAAPGFFGVVQVCFRAGTAPFGVSAAAAFSASVYYQITQWVPITLAGTVCALRAGLWGGGASGQLRQQTGPQR</sequence>
<evidence type="ECO:0000256" key="3">
    <source>
        <dbReference type="ARBA" id="ARBA00022692"/>
    </source>
</evidence>
<dbReference type="KEGG" id="acaf:CA12_00650"/>
<evidence type="ECO:0000256" key="4">
    <source>
        <dbReference type="ARBA" id="ARBA00022989"/>
    </source>
</evidence>
<keyword evidence="8" id="KW-1185">Reference proteome</keyword>
<dbReference type="PANTHER" id="PTHR39087">
    <property type="entry name" value="UPF0104 MEMBRANE PROTEIN MJ1595"/>
    <property type="match status" value="1"/>
</dbReference>
<evidence type="ECO:0000313" key="7">
    <source>
        <dbReference type="EMBL" id="QDT13997.1"/>
    </source>
</evidence>
<feature type="transmembrane region" description="Helical" evidence="6">
    <location>
        <begin position="38"/>
        <end position="56"/>
    </location>
</feature>
<dbReference type="PANTHER" id="PTHR39087:SF2">
    <property type="entry name" value="UPF0104 MEMBRANE PROTEIN MJ1595"/>
    <property type="match status" value="1"/>
</dbReference>
<dbReference type="Pfam" id="PF03706">
    <property type="entry name" value="LPG_synthase_TM"/>
    <property type="match status" value="1"/>
</dbReference>